<accession>A0AAE0CC50</accession>
<keyword evidence="2" id="KW-1185">Reference proteome</keyword>
<gene>
    <name evidence="1" type="ORF">CYMTET_38366</name>
</gene>
<protein>
    <submittedName>
        <fullName evidence="1">Uncharacterized protein</fullName>
    </submittedName>
</protein>
<organism evidence="1 2">
    <name type="scientific">Cymbomonas tetramitiformis</name>
    <dbReference type="NCBI Taxonomy" id="36881"/>
    <lineage>
        <taxon>Eukaryota</taxon>
        <taxon>Viridiplantae</taxon>
        <taxon>Chlorophyta</taxon>
        <taxon>Pyramimonadophyceae</taxon>
        <taxon>Pyramimonadales</taxon>
        <taxon>Pyramimonadaceae</taxon>
        <taxon>Cymbomonas</taxon>
    </lineage>
</organism>
<evidence type="ECO:0000313" key="2">
    <source>
        <dbReference type="Proteomes" id="UP001190700"/>
    </source>
</evidence>
<sequence length="525" mass="58319">MTRYTAAVLDGCLFESVAKRTTKMLMPTLFSMCMPRAAHIRSTSHVVCRHLLTVPPEQADRQKCVRFLQDVLLCGMRGGYSEARVKAATGHPLLSPSDAAQRANQRAGLACAVEKCLEKGTDDLTLVYCLREYIVHVVRDNPGLNTFMHAHVNGWSIFQCATMRTMDVARKRAHGAIANDAGDDAKGAFKAMCRAATKELRSMNRYSVRLPNVCDVDVSNLFTPRALRITMCSDKRARTYMCDASLYTDHPAAARAMSRMHATTRPFLIRLPRAYHDIYVDSVARASRFICQHAYDACAEMISLVYYCEVCRDVKNLTGKHYGMDKAVTSQGDAARHCASKRHVACKHLQLTHARLHDRGHSRSYALVYGQSVYMLTACCAKLVRDDWTKIAALHADSDPSQVTRCCTCEPSNGLDGHARGSPTKQASKAPVAPDAVSCAHCGCVQKVRTNRFYGMYLAAPGSTEPRLLHFCSQHRRGWMRAANASISNAVCMTTEDLLSYINMTSTRNTRTAPMEARKRLRSSV</sequence>
<evidence type="ECO:0000313" key="1">
    <source>
        <dbReference type="EMBL" id="KAK3252332.1"/>
    </source>
</evidence>
<name>A0AAE0CC50_9CHLO</name>
<dbReference type="EMBL" id="LGRX02025473">
    <property type="protein sequence ID" value="KAK3252332.1"/>
    <property type="molecule type" value="Genomic_DNA"/>
</dbReference>
<comment type="caution">
    <text evidence="1">The sequence shown here is derived from an EMBL/GenBank/DDBJ whole genome shotgun (WGS) entry which is preliminary data.</text>
</comment>
<dbReference type="Proteomes" id="UP001190700">
    <property type="component" value="Unassembled WGS sequence"/>
</dbReference>
<dbReference type="AlphaFoldDB" id="A0AAE0CC50"/>
<reference evidence="1 2" key="1">
    <citation type="journal article" date="2015" name="Genome Biol. Evol.">
        <title>Comparative Genomics of a Bacterivorous Green Alga Reveals Evolutionary Causalities and Consequences of Phago-Mixotrophic Mode of Nutrition.</title>
        <authorList>
            <person name="Burns J.A."/>
            <person name="Paasch A."/>
            <person name="Narechania A."/>
            <person name="Kim E."/>
        </authorList>
    </citation>
    <scope>NUCLEOTIDE SEQUENCE [LARGE SCALE GENOMIC DNA]</scope>
    <source>
        <strain evidence="1 2">PLY_AMNH</strain>
    </source>
</reference>
<proteinExistence type="predicted"/>